<keyword evidence="1" id="KW-0472">Membrane</keyword>
<dbReference type="Proteomes" id="UP000287033">
    <property type="component" value="Unassembled WGS sequence"/>
</dbReference>
<dbReference type="AlphaFoldDB" id="A0A401T5H4"/>
<keyword evidence="3" id="KW-1185">Reference proteome</keyword>
<reference evidence="2 3" key="1">
    <citation type="journal article" date="2018" name="Nat. Ecol. Evol.">
        <title>Shark genomes provide insights into elasmobranch evolution and the origin of vertebrates.</title>
        <authorList>
            <person name="Hara Y"/>
            <person name="Yamaguchi K"/>
            <person name="Onimaru K"/>
            <person name="Kadota M"/>
            <person name="Koyanagi M"/>
            <person name="Keeley SD"/>
            <person name="Tatsumi K"/>
            <person name="Tanaka K"/>
            <person name="Motone F"/>
            <person name="Kageyama Y"/>
            <person name="Nozu R"/>
            <person name="Adachi N"/>
            <person name="Nishimura O"/>
            <person name="Nakagawa R"/>
            <person name="Tanegashima C"/>
            <person name="Kiyatake I"/>
            <person name="Matsumoto R"/>
            <person name="Murakumo K"/>
            <person name="Nishida K"/>
            <person name="Terakita A"/>
            <person name="Kuratani S"/>
            <person name="Sato K"/>
            <person name="Hyodo S Kuraku.S."/>
        </authorList>
    </citation>
    <scope>NUCLEOTIDE SEQUENCE [LARGE SCALE GENOMIC DNA]</scope>
</reference>
<accession>A0A401T5H4</accession>
<keyword evidence="1" id="KW-0812">Transmembrane</keyword>
<comment type="caution">
    <text evidence="2">The sequence shown here is derived from an EMBL/GenBank/DDBJ whole genome shotgun (WGS) entry which is preliminary data.</text>
</comment>
<proteinExistence type="predicted"/>
<dbReference type="EMBL" id="BEZZ01001075">
    <property type="protein sequence ID" value="GCC37889.1"/>
    <property type="molecule type" value="Genomic_DNA"/>
</dbReference>
<dbReference type="STRING" id="137246.A0A401T5H4"/>
<dbReference type="OrthoDB" id="9950744at2759"/>
<protein>
    <submittedName>
        <fullName evidence="2">Uncharacterized protein</fullName>
    </submittedName>
</protein>
<sequence length="146" mass="16113">MVVCAAVGAEVTSPFATAVVAAAAERLREGSGTVEESGVWGSVLFQRDPRSVLITDFFGSVRKVEITSDIIRLTQNDTETEQSDVTESQTAPVLKYVDQLAVAQIIHQKPKQTDWHPPDGFILGLWTLILLVFFKSYGLKHLKHVF</sequence>
<organism evidence="2 3">
    <name type="scientific">Chiloscyllium punctatum</name>
    <name type="common">Brownbanded bambooshark</name>
    <name type="synonym">Hemiscyllium punctatum</name>
    <dbReference type="NCBI Taxonomy" id="137246"/>
    <lineage>
        <taxon>Eukaryota</taxon>
        <taxon>Metazoa</taxon>
        <taxon>Chordata</taxon>
        <taxon>Craniata</taxon>
        <taxon>Vertebrata</taxon>
        <taxon>Chondrichthyes</taxon>
        <taxon>Elasmobranchii</taxon>
        <taxon>Galeomorphii</taxon>
        <taxon>Galeoidea</taxon>
        <taxon>Orectolobiformes</taxon>
        <taxon>Hemiscylliidae</taxon>
        <taxon>Chiloscyllium</taxon>
    </lineage>
</organism>
<name>A0A401T5H4_CHIPU</name>
<feature type="transmembrane region" description="Helical" evidence="1">
    <location>
        <begin position="120"/>
        <end position="139"/>
    </location>
</feature>
<gene>
    <name evidence="2" type="ORF">chiPu_0016397</name>
</gene>
<evidence type="ECO:0000256" key="1">
    <source>
        <dbReference type="SAM" id="Phobius"/>
    </source>
</evidence>
<keyword evidence="1" id="KW-1133">Transmembrane helix</keyword>
<evidence type="ECO:0000313" key="2">
    <source>
        <dbReference type="EMBL" id="GCC37889.1"/>
    </source>
</evidence>
<evidence type="ECO:0000313" key="3">
    <source>
        <dbReference type="Proteomes" id="UP000287033"/>
    </source>
</evidence>